<evidence type="ECO:0000256" key="1">
    <source>
        <dbReference type="ARBA" id="ARBA00022723"/>
    </source>
</evidence>
<protein>
    <submittedName>
        <fullName evidence="5">Tyrosinase-like protein orsC</fullName>
    </submittedName>
</protein>
<dbReference type="PANTHER" id="PTHR11474:SF125">
    <property type="entry name" value="N-ACETYL-6-HYDROXYTRYPTOPHAN OXIDASE IVOB-RELATED"/>
    <property type="match status" value="1"/>
</dbReference>
<dbReference type="PRINTS" id="PR00092">
    <property type="entry name" value="TYROSINASE"/>
</dbReference>
<evidence type="ECO:0000313" key="5">
    <source>
        <dbReference type="EMBL" id="KAK8008376.1"/>
    </source>
</evidence>
<feature type="domain" description="Tyrosinase copper-binding" evidence="4">
    <location>
        <begin position="309"/>
        <end position="320"/>
    </location>
</feature>
<evidence type="ECO:0000256" key="3">
    <source>
        <dbReference type="SAM" id="SignalP"/>
    </source>
</evidence>
<dbReference type="Pfam" id="PF00264">
    <property type="entry name" value="Tyrosinase"/>
    <property type="match status" value="1"/>
</dbReference>
<evidence type="ECO:0000256" key="2">
    <source>
        <dbReference type="ARBA" id="ARBA00023002"/>
    </source>
</evidence>
<dbReference type="InterPro" id="IPR002227">
    <property type="entry name" value="Tyrosinase_Cu-bd"/>
</dbReference>
<comment type="caution">
    <text evidence="5">The sequence shown here is derived from an EMBL/GenBank/DDBJ whole genome shotgun (WGS) entry which is preliminary data.</text>
</comment>
<keyword evidence="1" id="KW-0479">Metal-binding</keyword>
<dbReference type="Gene3D" id="1.10.1280.10">
    <property type="entry name" value="Di-copper center containing domain from catechol oxidase"/>
    <property type="match status" value="1"/>
</dbReference>
<dbReference type="InterPro" id="IPR050316">
    <property type="entry name" value="Tyrosinase/Hemocyanin"/>
</dbReference>
<dbReference type="PROSITE" id="PS00498">
    <property type="entry name" value="TYROSINASE_2"/>
    <property type="match status" value="1"/>
</dbReference>
<evidence type="ECO:0000259" key="4">
    <source>
        <dbReference type="PROSITE" id="PS00498"/>
    </source>
</evidence>
<keyword evidence="3" id="KW-0732">Signal</keyword>
<sequence>MRVSLCASAALFAAGTQSVLTVDERQDANTIMAELQKQATEALVETNTGAAEHPADGCFFGNAHVRQDGEKLDQDHKRDYIKAVQCMADSPTRLTQYGWASKNRYDDFFGVHINKTTSIHATGNFLTYHRYFVYLWEKALRKECGYQGYQPYWNWFKYADDLSKSPVFDGSMTSMGGDGEYFPHNGSMGGGNTIYFPPGRGGGCVTSGPFNLTINLGPITPRMNGLLPVSSLYEWNPRCLRRDLTMAASRFLNAENLINITVGDASHTIELFQDELQGARTGPDFLGMHGSGHFSMGADGTDLYASINDPAFWLHHAMLDRVYWVWQALHPTEKDKIAGGTVMREPDSAPARLGDLLDVMGLDDNRPIKDLLDTLGETPLCYVYE</sequence>
<dbReference type="Proteomes" id="UP001396898">
    <property type="component" value="Unassembled WGS sequence"/>
</dbReference>
<organism evidence="5 6">
    <name type="scientific">Apiospora marii</name>
    <dbReference type="NCBI Taxonomy" id="335849"/>
    <lineage>
        <taxon>Eukaryota</taxon>
        <taxon>Fungi</taxon>
        <taxon>Dikarya</taxon>
        <taxon>Ascomycota</taxon>
        <taxon>Pezizomycotina</taxon>
        <taxon>Sordariomycetes</taxon>
        <taxon>Xylariomycetidae</taxon>
        <taxon>Amphisphaeriales</taxon>
        <taxon>Apiosporaceae</taxon>
        <taxon>Apiospora</taxon>
    </lineage>
</organism>
<proteinExistence type="predicted"/>
<gene>
    <name evidence="5" type="ORF">PG991_010927</name>
</gene>
<keyword evidence="6" id="KW-1185">Reference proteome</keyword>
<feature type="signal peptide" evidence="3">
    <location>
        <begin position="1"/>
        <end position="21"/>
    </location>
</feature>
<dbReference type="PANTHER" id="PTHR11474">
    <property type="entry name" value="TYROSINASE FAMILY MEMBER"/>
    <property type="match status" value="1"/>
</dbReference>
<name>A0ABR1RCU6_9PEZI</name>
<reference evidence="5 6" key="1">
    <citation type="submission" date="2023-01" db="EMBL/GenBank/DDBJ databases">
        <title>Analysis of 21 Apiospora genomes using comparative genomics revels a genus with tremendous synthesis potential of carbohydrate active enzymes and secondary metabolites.</title>
        <authorList>
            <person name="Sorensen T."/>
        </authorList>
    </citation>
    <scope>NUCLEOTIDE SEQUENCE [LARGE SCALE GENOMIC DNA]</scope>
    <source>
        <strain evidence="5 6">CBS 20057</strain>
    </source>
</reference>
<evidence type="ECO:0000313" key="6">
    <source>
        <dbReference type="Proteomes" id="UP001396898"/>
    </source>
</evidence>
<dbReference type="EMBL" id="JAQQWI010000016">
    <property type="protein sequence ID" value="KAK8008376.1"/>
    <property type="molecule type" value="Genomic_DNA"/>
</dbReference>
<feature type="chain" id="PRO_5045948270" evidence="3">
    <location>
        <begin position="22"/>
        <end position="385"/>
    </location>
</feature>
<keyword evidence="2" id="KW-0560">Oxidoreductase</keyword>
<dbReference type="InterPro" id="IPR008922">
    <property type="entry name" value="Di-copper_centre_dom_sf"/>
</dbReference>
<dbReference type="SUPFAM" id="SSF48056">
    <property type="entry name" value="Di-copper centre-containing domain"/>
    <property type="match status" value="1"/>
</dbReference>
<accession>A0ABR1RCU6</accession>